<gene>
    <name evidence="2" type="ORF">BCL32_4394</name>
</gene>
<protein>
    <submittedName>
        <fullName evidence="2">Uncharacterized protein</fullName>
    </submittedName>
</protein>
<accession>A0A559SP86</accession>
<organism evidence="2 3">
    <name type="scientific">Rhizobium mongolense USDA 1844</name>
    <dbReference type="NCBI Taxonomy" id="1079460"/>
    <lineage>
        <taxon>Bacteria</taxon>
        <taxon>Pseudomonadati</taxon>
        <taxon>Pseudomonadota</taxon>
        <taxon>Alphaproteobacteria</taxon>
        <taxon>Hyphomicrobiales</taxon>
        <taxon>Rhizobiaceae</taxon>
        <taxon>Rhizobium/Agrobacterium group</taxon>
        <taxon>Rhizobium</taxon>
    </lineage>
</organism>
<dbReference type="AlphaFoldDB" id="A0A559SP86"/>
<dbReference type="EMBL" id="VISO01000003">
    <property type="protein sequence ID" value="TVZ64178.1"/>
    <property type="molecule type" value="Genomic_DNA"/>
</dbReference>
<name>A0A559SP86_9HYPH</name>
<sequence>MENRLARHSGIQSRPRNLMPQGRWPGGPEGSACWIRGQNVFISNFLVHGRDSKIPKIVGLLYWDTNTISRQKYWNI</sequence>
<comment type="caution">
    <text evidence="2">The sequence shown here is derived from an EMBL/GenBank/DDBJ whole genome shotgun (WGS) entry which is preliminary data.</text>
</comment>
<evidence type="ECO:0000313" key="3">
    <source>
        <dbReference type="Proteomes" id="UP000319824"/>
    </source>
</evidence>
<feature type="region of interest" description="Disordered" evidence="1">
    <location>
        <begin position="1"/>
        <end position="23"/>
    </location>
</feature>
<proteinExistence type="predicted"/>
<reference evidence="2 3" key="1">
    <citation type="submission" date="2019-06" db="EMBL/GenBank/DDBJ databases">
        <title>Pac Bio to generate improved reference genome sequences for organisms with transposon mutant libraries (support for FEBA project).</title>
        <authorList>
            <person name="Blow M."/>
        </authorList>
    </citation>
    <scope>NUCLEOTIDE SEQUENCE [LARGE SCALE GENOMIC DNA]</scope>
    <source>
        <strain evidence="2 3">USDA 1844</strain>
    </source>
</reference>
<dbReference type="Proteomes" id="UP000319824">
    <property type="component" value="Unassembled WGS sequence"/>
</dbReference>
<evidence type="ECO:0000313" key="2">
    <source>
        <dbReference type="EMBL" id="TVZ64178.1"/>
    </source>
</evidence>
<evidence type="ECO:0000256" key="1">
    <source>
        <dbReference type="SAM" id="MobiDB-lite"/>
    </source>
</evidence>